<dbReference type="InterPro" id="IPR036628">
    <property type="entry name" value="Clp_N_dom_sf"/>
</dbReference>
<keyword evidence="3" id="KW-0378">Hydrolase</keyword>
<dbReference type="InterPro" id="IPR004176">
    <property type="entry name" value="Clp_R_N"/>
</dbReference>
<gene>
    <name evidence="3" type="ORF">F8M49_02600</name>
</gene>
<dbReference type="GO" id="GO:0008233">
    <property type="term" value="F:peptidase activity"/>
    <property type="evidence" value="ECO:0007669"/>
    <property type="project" value="UniProtKB-KW"/>
</dbReference>
<accession>A0ABU3WKS7</accession>
<feature type="domain" description="Clp R" evidence="2">
    <location>
        <begin position="2"/>
        <end position="183"/>
    </location>
</feature>
<dbReference type="SUPFAM" id="SSF81923">
    <property type="entry name" value="Double Clp-N motif"/>
    <property type="match status" value="2"/>
</dbReference>
<dbReference type="PROSITE" id="PS51903">
    <property type="entry name" value="CLP_R"/>
    <property type="match status" value="1"/>
</dbReference>
<keyword evidence="3" id="KW-0645">Protease</keyword>
<evidence type="ECO:0000259" key="2">
    <source>
        <dbReference type="PROSITE" id="PS51903"/>
    </source>
</evidence>
<evidence type="ECO:0000313" key="3">
    <source>
        <dbReference type="EMBL" id="MDV2474586.1"/>
    </source>
</evidence>
<proteinExistence type="predicted"/>
<dbReference type="Pfam" id="PF02861">
    <property type="entry name" value="Clp_N"/>
    <property type="match status" value="2"/>
</dbReference>
<keyword evidence="4" id="KW-1185">Reference proteome</keyword>
<comment type="caution">
    <text evidence="3">The sequence shown here is derived from an EMBL/GenBank/DDBJ whole genome shotgun (WGS) entry which is preliminary data.</text>
</comment>
<dbReference type="Proteomes" id="UP001275440">
    <property type="component" value="Unassembled WGS sequence"/>
</dbReference>
<evidence type="ECO:0000313" key="4">
    <source>
        <dbReference type="Proteomes" id="UP001275440"/>
    </source>
</evidence>
<organism evidence="3 4">
    <name type="scientific">Rhodococcus zopfii</name>
    <dbReference type="NCBI Taxonomy" id="43772"/>
    <lineage>
        <taxon>Bacteria</taxon>
        <taxon>Bacillati</taxon>
        <taxon>Actinomycetota</taxon>
        <taxon>Actinomycetes</taxon>
        <taxon>Mycobacteriales</taxon>
        <taxon>Nocardiaceae</taxon>
        <taxon>Rhodococcus</taxon>
    </lineage>
</organism>
<reference evidence="3 4" key="1">
    <citation type="submission" date="2019-10" db="EMBL/GenBank/DDBJ databases">
        <title>Draft Genome Assembly of Rhodococcus zopfii DSM44189.</title>
        <authorList>
            <person name="Sutton J.M."/>
            <person name="Akob D.M."/>
            <person name="Bushman T.J."/>
        </authorList>
    </citation>
    <scope>NUCLEOTIDE SEQUENCE [LARGE SCALE GENOMIC DNA]</scope>
    <source>
        <strain evidence="3 4">DSM 44189</strain>
    </source>
</reference>
<name>A0ABU3WKS7_9NOCA</name>
<protein>
    <submittedName>
        <fullName evidence="3">Clp protease</fullName>
    </submittedName>
</protein>
<evidence type="ECO:0000256" key="1">
    <source>
        <dbReference type="PROSITE-ProRule" id="PRU01251"/>
    </source>
</evidence>
<dbReference type="Gene3D" id="1.10.1780.10">
    <property type="entry name" value="Clp, N-terminal domain"/>
    <property type="match status" value="2"/>
</dbReference>
<dbReference type="GO" id="GO:0006508">
    <property type="term" value="P:proteolysis"/>
    <property type="evidence" value="ECO:0007669"/>
    <property type="project" value="UniProtKB-KW"/>
</dbReference>
<sequence length="184" mass="20110">MFERFTDSARSAVVDAQAQARALHAAEIRTEHLLLGILTTADASLRAQLADAGLTADAVRIDLEAGQDTFGPDDADALESIGIDLDAIRERLERAFGEGILDRSSPDGGRPGRWGRIPIARGAKKSLELALREAIVRRERSIGSEHLLLGILRSDDSPVIRLIETRITREDLRQLLTARLDRAA</sequence>
<keyword evidence="1" id="KW-0677">Repeat</keyword>
<dbReference type="EMBL" id="WBMO01000001">
    <property type="protein sequence ID" value="MDV2474586.1"/>
    <property type="molecule type" value="Genomic_DNA"/>
</dbReference>